<sequence>MRMIRNSDNNATTAILTNYLGGITSLSAIYSALGMNQTTASTWWISSLTVSIDQLKLLKMVYLDSFSNYLNDKSRNYIKWLMNTVSSSQRWGTFCM</sequence>
<dbReference type="SUPFAM" id="SSF56601">
    <property type="entry name" value="beta-lactamase/transpeptidase-like"/>
    <property type="match status" value="1"/>
</dbReference>
<keyword evidence="2" id="KW-0378">Hydrolase</keyword>
<dbReference type="EMBL" id="JACIUY010000056">
    <property type="protein sequence ID" value="MBB1086242.1"/>
    <property type="molecule type" value="Genomic_DNA"/>
</dbReference>
<evidence type="ECO:0000313" key="2">
    <source>
        <dbReference type="EMBL" id="MBB1086242.1"/>
    </source>
</evidence>
<dbReference type="InterPro" id="IPR012338">
    <property type="entry name" value="Beta-lactam/transpept-like"/>
</dbReference>
<accession>A0A7W3TZP6</accession>
<dbReference type="GO" id="GO:0008800">
    <property type="term" value="F:beta-lactamase activity"/>
    <property type="evidence" value="ECO:0007669"/>
    <property type="project" value="InterPro"/>
</dbReference>
<reference evidence="2 3" key="1">
    <citation type="submission" date="2020-07" db="EMBL/GenBank/DDBJ databases">
        <title>Description of Limosilactobacillus balticus sp. nov., Limosilactobacillus agrestis sp. nov., Limosilactobacillus albertensis sp. nov., Limosilactobacillus rudii sp. nov., Limosilactobacillus fastidiosus sp. nov., five novel Limosilactobacillus species isolated from the vertebrate gastrointestinal tract, and proposal of 6 subspecies of Limosilactobacillus reuteri adapted to the gastrointestinal tract of specific vertebrate hosts.</title>
        <authorList>
            <person name="Li F."/>
            <person name="Cheng C."/>
            <person name="Zheng J."/>
            <person name="Quevedo R.M."/>
            <person name="Li J."/>
            <person name="Roos S."/>
            <person name="Gaenzle M.G."/>
            <person name="Walter J."/>
        </authorList>
    </citation>
    <scope>NUCLEOTIDE SEQUENCE [LARGE SCALE GENOMIC DNA]</scope>
    <source>
        <strain evidence="2 3">WF-MA3-C</strain>
    </source>
</reference>
<dbReference type="AlphaFoldDB" id="A0A7W3TZP6"/>
<proteinExistence type="predicted"/>
<name>A0A7W3TZP6_9LACO</name>
<gene>
    <name evidence="2" type="ORF">H5R63_05525</name>
</gene>
<evidence type="ECO:0000313" key="3">
    <source>
        <dbReference type="Proteomes" id="UP000518255"/>
    </source>
</evidence>
<evidence type="ECO:0000259" key="1">
    <source>
        <dbReference type="Pfam" id="PF13354"/>
    </source>
</evidence>
<dbReference type="Gene3D" id="3.40.710.10">
    <property type="entry name" value="DD-peptidase/beta-lactamase superfamily"/>
    <property type="match status" value="1"/>
</dbReference>
<dbReference type="Pfam" id="PF13354">
    <property type="entry name" value="Beta-lactamase2"/>
    <property type="match status" value="1"/>
</dbReference>
<dbReference type="GO" id="GO:0030655">
    <property type="term" value="P:beta-lactam antibiotic catabolic process"/>
    <property type="evidence" value="ECO:0007669"/>
    <property type="project" value="InterPro"/>
</dbReference>
<dbReference type="InterPro" id="IPR045155">
    <property type="entry name" value="Beta-lactam_cat"/>
</dbReference>
<protein>
    <submittedName>
        <fullName evidence="2">Serine hydrolase</fullName>
    </submittedName>
</protein>
<comment type="caution">
    <text evidence="2">The sequence shown here is derived from an EMBL/GenBank/DDBJ whole genome shotgun (WGS) entry which is preliminary data.</text>
</comment>
<dbReference type="Proteomes" id="UP000518255">
    <property type="component" value="Unassembled WGS sequence"/>
</dbReference>
<organism evidence="2 3">
    <name type="scientific">Limosilactobacillus fastidiosus</name>
    <dbReference type="NCBI Taxonomy" id="2759855"/>
    <lineage>
        <taxon>Bacteria</taxon>
        <taxon>Bacillati</taxon>
        <taxon>Bacillota</taxon>
        <taxon>Bacilli</taxon>
        <taxon>Lactobacillales</taxon>
        <taxon>Lactobacillaceae</taxon>
        <taxon>Limosilactobacillus</taxon>
    </lineage>
</organism>
<feature type="domain" description="Beta-lactamase class A catalytic" evidence="1">
    <location>
        <begin position="2"/>
        <end position="89"/>
    </location>
</feature>